<name>A0ABS1VN26_9ACTN</name>
<evidence type="ECO:0000313" key="2">
    <source>
        <dbReference type="EMBL" id="MBL7256003.1"/>
    </source>
</evidence>
<dbReference type="RefSeq" id="WP_202992521.1">
    <property type="nucleotide sequence ID" value="NZ_JAENHO010000004.1"/>
</dbReference>
<accession>A0ABS1VN26</accession>
<organism evidence="2 3">
    <name type="scientific">Paractinoplanes lichenicola</name>
    <dbReference type="NCBI Taxonomy" id="2802976"/>
    <lineage>
        <taxon>Bacteria</taxon>
        <taxon>Bacillati</taxon>
        <taxon>Actinomycetota</taxon>
        <taxon>Actinomycetes</taxon>
        <taxon>Micromonosporales</taxon>
        <taxon>Micromonosporaceae</taxon>
        <taxon>Paractinoplanes</taxon>
    </lineage>
</organism>
<comment type="caution">
    <text evidence="2">The sequence shown here is derived from an EMBL/GenBank/DDBJ whole genome shotgun (WGS) entry which is preliminary data.</text>
</comment>
<sequence>MLYGQEKALLTGGLSDLTERTRALARVADTLDPDWGIETAAHDGLILHTIVPKHERAAEVSPISFSFQGAFGAEHADIRRSFDQIVRFGSNDTVVLPPEITQRLTFTGPDWLAPQGPYELTLKPIDLSDRIGTEAKLHMLDSDGHRRSSYQAGVSYAGAGSSGYSIDLQIQNDTKLRLKVGDDGVTLQADFSLHAWTPQQALQTIGLHRNLLEFSSCELEIGGQVMSLLRPDLPVPDQATMEALADIELLADDLDIVQRHARTFFPIPERISITERIDIRLARLLVEGHCVQYRGAREFTATMNGRYDPTLKALLSEETVSMRVDADTDIFIGANRVSLGRLLFFHTQTQIENRHELQAALEAGRGNGTKAKFAPKDRERFNAVMLTARPGRNEEPLVPTPWGLPGIDGPAALKSPGKSRT</sequence>
<evidence type="ECO:0000256" key="1">
    <source>
        <dbReference type="SAM" id="MobiDB-lite"/>
    </source>
</evidence>
<reference evidence="2 3" key="1">
    <citation type="submission" date="2021-01" db="EMBL/GenBank/DDBJ databases">
        <title>Actinoplanes sp. nov. LDG1-01 isolated from lichen.</title>
        <authorList>
            <person name="Saeng-In P."/>
            <person name="Phongsopitanun W."/>
            <person name="Kanchanasin P."/>
            <person name="Yuki M."/>
            <person name="Kudo T."/>
            <person name="Ohkuma M."/>
            <person name="Tanasupawat S."/>
        </authorList>
    </citation>
    <scope>NUCLEOTIDE SEQUENCE [LARGE SCALE GENOMIC DNA]</scope>
    <source>
        <strain evidence="2 3">LDG1-01</strain>
    </source>
</reference>
<feature type="region of interest" description="Disordered" evidence="1">
    <location>
        <begin position="392"/>
        <end position="421"/>
    </location>
</feature>
<keyword evidence="3" id="KW-1185">Reference proteome</keyword>
<dbReference type="Proteomes" id="UP000598996">
    <property type="component" value="Unassembled WGS sequence"/>
</dbReference>
<protein>
    <submittedName>
        <fullName evidence="2">Uncharacterized protein</fullName>
    </submittedName>
</protein>
<evidence type="ECO:0000313" key="3">
    <source>
        <dbReference type="Proteomes" id="UP000598996"/>
    </source>
</evidence>
<gene>
    <name evidence="2" type="ORF">JKJ07_17030</name>
</gene>
<proteinExistence type="predicted"/>
<dbReference type="EMBL" id="JAENHO010000004">
    <property type="protein sequence ID" value="MBL7256003.1"/>
    <property type="molecule type" value="Genomic_DNA"/>
</dbReference>